<evidence type="ECO:0000313" key="3">
    <source>
        <dbReference type="EMBL" id="GCL36915.1"/>
    </source>
</evidence>
<dbReference type="InterPro" id="IPR050523">
    <property type="entry name" value="AKR_Detox_Biosynth"/>
</dbReference>
<protein>
    <submittedName>
        <fullName evidence="3">Putative oxidoreductase</fullName>
    </submittedName>
</protein>
<evidence type="ECO:0000313" key="4">
    <source>
        <dbReference type="Proteomes" id="UP000300142"/>
    </source>
</evidence>
<dbReference type="Pfam" id="PF00248">
    <property type="entry name" value="Aldo_ket_red"/>
    <property type="match status" value="1"/>
</dbReference>
<dbReference type="CDD" id="cd19084">
    <property type="entry name" value="AKR_AKR11B1-like"/>
    <property type="match status" value="1"/>
</dbReference>
<gene>
    <name evidence="3" type="ORF">SR1949_20210</name>
</gene>
<dbReference type="PANTHER" id="PTHR43364:SF4">
    <property type="entry name" value="NAD(P)-LINKED OXIDOREDUCTASE SUPERFAMILY PROTEIN"/>
    <property type="match status" value="1"/>
</dbReference>
<dbReference type="AlphaFoldDB" id="A0A479ZWC3"/>
<proteinExistence type="predicted"/>
<organism evidence="3 4">
    <name type="scientific">Sphaerospermopsis reniformis</name>
    <dbReference type="NCBI Taxonomy" id="531300"/>
    <lineage>
        <taxon>Bacteria</taxon>
        <taxon>Bacillati</taxon>
        <taxon>Cyanobacteriota</taxon>
        <taxon>Cyanophyceae</taxon>
        <taxon>Nostocales</taxon>
        <taxon>Aphanizomenonaceae</taxon>
        <taxon>Sphaerospermopsis</taxon>
    </lineage>
</organism>
<dbReference type="Proteomes" id="UP000300142">
    <property type="component" value="Unassembled WGS sequence"/>
</dbReference>
<dbReference type="GO" id="GO:0005829">
    <property type="term" value="C:cytosol"/>
    <property type="evidence" value="ECO:0007669"/>
    <property type="project" value="TreeGrafter"/>
</dbReference>
<comment type="caution">
    <text evidence="3">The sequence shown here is derived from an EMBL/GenBank/DDBJ whole genome shotgun (WGS) entry which is preliminary data.</text>
</comment>
<dbReference type="SUPFAM" id="SSF51430">
    <property type="entry name" value="NAD(P)-linked oxidoreductase"/>
    <property type="match status" value="1"/>
</dbReference>
<dbReference type="InterPro" id="IPR023210">
    <property type="entry name" value="NADP_OxRdtase_dom"/>
</dbReference>
<evidence type="ECO:0000256" key="1">
    <source>
        <dbReference type="ARBA" id="ARBA00023002"/>
    </source>
</evidence>
<dbReference type="InterPro" id="IPR036812">
    <property type="entry name" value="NAD(P)_OxRdtase_dom_sf"/>
</dbReference>
<feature type="domain" description="NADP-dependent oxidoreductase" evidence="2">
    <location>
        <begin position="15"/>
        <end position="310"/>
    </location>
</feature>
<sequence length="315" mass="35755">MELYQLSNTNLTISRIIFGCEPLGGTDWGKVDEQQLEQAVTKALDLGINCFDVADVYGLGRAEERLAEILGAKRHEVVIISKFGVNWQPPLGKNRAHTFLDSSPHRVITALENSLRRLKLDWIPIYLIHWPDPNTPIEDTIEALCKCQSMGKIQHFGVSNFPLPLLQQAHSWHKIPFVELQYNLVDRSSEIELLPYCLTEHINVFAYGSLAQGLLTGKYDVNTKFSQDDRRHRLPHFQPDTLAKNLSIIDKLNKLSEIHNKKVSQVAIRWLLDQPGVSAAIVGAKTPEQTEMNIAALGWHLSKQDQEYLNSNQNY</sequence>
<name>A0A479ZWC3_9CYAN</name>
<dbReference type="RefSeq" id="WP_137667291.1">
    <property type="nucleotide sequence ID" value="NZ_BJCE01000055.1"/>
</dbReference>
<reference evidence="4" key="1">
    <citation type="submission" date="2019-02" db="EMBL/GenBank/DDBJ databases">
        <title>Draft genome sequence of Sphaerospermopsis reniformis NIES-1949.</title>
        <authorList>
            <person name="Yamaguchi H."/>
            <person name="Suzuki S."/>
            <person name="Kawachi M."/>
        </authorList>
    </citation>
    <scope>NUCLEOTIDE SEQUENCE [LARGE SCALE GENOMIC DNA]</scope>
    <source>
        <strain evidence="4">NIES-1949</strain>
    </source>
</reference>
<accession>A0A479ZWC3</accession>
<keyword evidence="1" id="KW-0560">Oxidoreductase</keyword>
<dbReference type="EMBL" id="BJCE01000055">
    <property type="protein sequence ID" value="GCL36915.1"/>
    <property type="molecule type" value="Genomic_DNA"/>
</dbReference>
<dbReference type="Gene3D" id="3.20.20.100">
    <property type="entry name" value="NADP-dependent oxidoreductase domain"/>
    <property type="match status" value="1"/>
</dbReference>
<keyword evidence="4" id="KW-1185">Reference proteome</keyword>
<dbReference type="GO" id="GO:0016491">
    <property type="term" value="F:oxidoreductase activity"/>
    <property type="evidence" value="ECO:0007669"/>
    <property type="project" value="UniProtKB-KW"/>
</dbReference>
<dbReference type="PANTHER" id="PTHR43364">
    <property type="entry name" value="NADH-SPECIFIC METHYLGLYOXAL REDUCTASE-RELATED"/>
    <property type="match status" value="1"/>
</dbReference>
<evidence type="ECO:0000259" key="2">
    <source>
        <dbReference type="Pfam" id="PF00248"/>
    </source>
</evidence>